<feature type="compositionally biased region" description="Polar residues" evidence="2">
    <location>
        <begin position="220"/>
        <end position="229"/>
    </location>
</feature>
<sequence>MTVGITRLAIRSSPTQRSLLRIFVQQAHVHTHSLCLDTMFAKAVKDYDSNTSARRNQLSKQLFPSSSPSAPDADIRNQLMRPGNSSVSARNQAFTNPLINRSANATQPFVNRPAPNAARGSIAKLYENSNSFKAESNVVDLTGPGPSKGQEAVFFAEDDFSDDDNLDLDFEAPTALPILGSTISAPVNLDCMPPPPKSTQSDAQIPWSSSPASHFLPPNRTISNTSTATERPLKREPPGDQTSWAAPIQKKAKRRILPASFRQGQEVEDQDDEEDCVLKTPVRRSKPAIWDPSASTLQEQKMKHRTQRLEKEPEPELDYTNDEVEEIINKSKAKTSFAISLSDEQKQVLDLVVNKNTSVFFTGAAGTGKSVLMRSIIEELHKKHAKDPERVAVTASTGLAACNIGGITLHSFSGTYPGLTTHDPVADL</sequence>
<dbReference type="GO" id="GO:0043139">
    <property type="term" value="F:5'-3' DNA helicase activity"/>
    <property type="evidence" value="ECO:0007669"/>
    <property type="project" value="UniProtKB-EC"/>
</dbReference>
<keyword evidence="1" id="KW-0547">Nucleotide-binding</keyword>
<dbReference type="InterPro" id="IPR010285">
    <property type="entry name" value="DNA_helicase_pif1-like_DEAD"/>
</dbReference>
<accession>A0A9P8W4I5</accession>
<keyword evidence="1" id="KW-0227">DNA damage</keyword>
<comment type="caution">
    <text evidence="4">The sequence shown here is derived from an EMBL/GenBank/DDBJ whole genome shotgun (WGS) entry which is preliminary data.</text>
</comment>
<keyword evidence="1" id="KW-0378">Hydrolase</keyword>
<feature type="region of interest" description="Disordered" evidence="2">
    <location>
        <begin position="298"/>
        <end position="317"/>
    </location>
</feature>
<organism evidence="4 5">
    <name type="scientific">Thelonectria olida</name>
    <dbReference type="NCBI Taxonomy" id="1576542"/>
    <lineage>
        <taxon>Eukaryota</taxon>
        <taxon>Fungi</taxon>
        <taxon>Dikarya</taxon>
        <taxon>Ascomycota</taxon>
        <taxon>Pezizomycotina</taxon>
        <taxon>Sordariomycetes</taxon>
        <taxon>Hypocreomycetidae</taxon>
        <taxon>Hypocreales</taxon>
        <taxon>Nectriaceae</taxon>
        <taxon>Thelonectria</taxon>
    </lineage>
</organism>
<dbReference type="GO" id="GO:0000723">
    <property type="term" value="P:telomere maintenance"/>
    <property type="evidence" value="ECO:0007669"/>
    <property type="project" value="InterPro"/>
</dbReference>
<dbReference type="Gene3D" id="3.40.50.300">
    <property type="entry name" value="P-loop containing nucleotide triphosphate hydrolases"/>
    <property type="match status" value="1"/>
</dbReference>
<feature type="compositionally biased region" description="Polar residues" evidence="2">
    <location>
        <begin position="198"/>
        <end position="212"/>
    </location>
</feature>
<dbReference type="GO" id="GO:0006281">
    <property type="term" value="P:DNA repair"/>
    <property type="evidence" value="ECO:0007669"/>
    <property type="project" value="UniProtKB-KW"/>
</dbReference>
<dbReference type="EC" id="5.6.2.3" evidence="1"/>
<keyword evidence="1" id="KW-0347">Helicase</keyword>
<comment type="catalytic activity">
    <reaction evidence="1">
        <text>ATP + H2O = ADP + phosphate + H(+)</text>
        <dbReference type="Rhea" id="RHEA:13065"/>
        <dbReference type="ChEBI" id="CHEBI:15377"/>
        <dbReference type="ChEBI" id="CHEBI:15378"/>
        <dbReference type="ChEBI" id="CHEBI:30616"/>
        <dbReference type="ChEBI" id="CHEBI:43474"/>
        <dbReference type="ChEBI" id="CHEBI:456216"/>
        <dbReference type="EC" id="5.6.2.3"/>
    </reaction>
</comment>
<proteinExistence type="inferred from homology"/>
<dbReference type="InterPro" id="IPR027417">
    <property type="entry name" value="P-loop_NTPase"/>
</dbReference>
<dbReference type="PANTHER" id="PTHR47642:SF5">
    <property type="entry name" value="ATP-DEPENDENT DNA HELICASE"/>
    <property type="match status" value="1"/>
</dbReference>
<evidence type="ECO:0000259" key="3">
    <source>
        <dbReference type="Pfam" id="PF05970"/>
    </source>
</evidence>
<gene>
    <name evidence="4" type="ORF">B0T10DRAFT_485912</name>
</gene>
<feature type="compositionally biased region" description="Acidic residues" evidence="2">
    <location>
        <begin position="266"/>
        <end position="275"/>
    </location>
</feature>
<comment type="similarity">
    <text evidence="1">Belongs to the helicase family.</text>
</comment>
<dbReference type="InterPro" id="IPR051055">
    <property type="entry name" value="PIF1_helicase"/>
</dbReference>
<dbReference type="GO" id="GO:0016787">
    <property type="term" value="F:hydrolase activity"/>
    <property type="evidence" value="ECO:0007669"/>
    <property type="project" value="UniProtKB-KW"/>
</dbReference>
<evidence type="ECO:0000313" key="4">
    <source>
        <dbReference type="EMBL" id="KAH6890460.1"/>
    </source>
</evidence>
<reference evidence="4 5" key="1">
    <citation type="journal article" date="2021" name="Nat. Commun.">
        <title>Genetic determinants of endophytism in the Arabidopsis root mycobiome.</title>
        <authorList>
            <person name="Mesny F."/>
            <person name="Miyauchi S."/>
            <person name="Thiergart T."/>
            <person name="Pickel B."/>
            <person name="Atanasova L."/>
            <person name="Karlsson M."/>
            <person name="Huettel B."/>
            <person name="Barry K.W."/>
            <person name="Haridas S."/>
            <person name="Chen C."/>
            <person name="Bauer D."/>
            <person name="Andreopoulos W."/>
            <person name="Pangilinan J."/>
            <person name="LaButti K."/>
            <person name="Riley R."/>
            <person name="Lipzen A."/>
            <person name="Clum A."/>
            <person name="Drula E."/>
            <person name="Henrissat B."/>
            <person name="Kohler A."/>
            <person name="Grigoriev I.V."/>
            <person name="Martin F.M."/>
            <person name="Hacquard S."/>
        </authorList>
    </citation>
    <scope>NUCLEOTIDE SEQUENCE [LARGE SCALE GENOMIC DNA]</scope>
    <source>
        <strain evidence="4 5">MPI-CAGE-CH-0241</strain>
    </source>
</reference>
<dbReference type="SUPFAM" id="SSF52540">
    <property type="entry name" value="P-loop containing nucleoside triphosphate hydrolases"/>
    <property type="match status" value="1"/>
</dbReference>
<dbReference type="EMBL" id="JAGPYM010000009">
    <property type="protein sequence ID" value="KAH6890460.1"/>
    <property type="molecule type" value="Genomic_DNA"/>
</dbReference>
<dbReference type="AlphaFoldDB" id="A0A9P8W4I5"/>
<evidence type="ECO:0000256" key="1">
    <source>
        <dbReference type="RuleBase" id="RU363044"/>
    </source>
</evidence>
<dbReference type="OrthoDB" id="432234at2759"/>
<feature type="region of interest" description="Disordered" evidence="2">
    <location>
        <begin position="193"/>
        <end position="289"/>
    </location>
</feature>
<dbReference type="PANTHER" id="PTHR47642">
    <property type="entry name" value="ATP-DEPENDENT DNA HELICASE"/>
    <property type="match status" value="1"/>
</dbReference>
<dbReference type="GO" id="GO:0006310">
    <property type="term" value="P:DNA recombination"/>
    <property type="evidence" value="ECO:0007669"/>
    <property type="project" value="UniProtKB-KW"/>
</dbReference>
<keyword evidence="1" id="KW-0067">ATP-binding</keyword>
<keyword evidence="1" id="KW-0233">DNA recombination</keyword>
<protein>
    <recommendedName>
        <fullName evidence="1">ATP-dependent DNA helicase</fullName>
        <ecNumber evidence="1">5.6.2.3</ecNumber>
    </recommendedName>
</protein>
<comment type="cofactor">
    <cofactor evidence="1">
        <name>Mg(2+)</name>
        <dbReference type="ChEBI" id="CHEBI:18420"/>
    </cofactor>
</comment>
<feature type="region of interest" description="Disordered" evidence="2">
    <location>
        <begin position="55"/>
        <end position="88"/>
    </location>
</feature>
<keyword evidence="5" id="KW-1185">Reference proteome</keyword>
<name>A0A9P8W4I5_9HYPO</name>
<evidence type="ECO:0000256" key="2">
    <source>
        <dbReference type="SAM" id="MobiDB-lite"/>
    </source>
</evidence>
<feature type="domain" description="DNA helicase Pif1-like DEAD-box helicase" evidence="3">
    <location>
        <begin position="341"/>
        <end position="413"/>
    </location>
</feature>
<evidence type="ECO:0000313" key="5">
    <source>
        <dbReference type="Proteomes" id="UP000777438"/>
    </source>
</evidence>
<dbReference type="GO" id="GO:0005524">
    <property type="term" value="F:ATP binding"/>
    <property type="evidence" value="ECO:0007669"/>
    <property type="project" value="UniProtKB-KW"/>
</dbReference>
<dbReference type="Pfam" id="PF05970">
    <property type="entry name" value="PIF1"/>
    <property type="match status" value="1"/>
</dbReference>
<keyword evidence="1" id="KW-0234">DNA repair</keyword>
<dbReference type="Proteomes" id="UP000777438">
    <property type="component" value="Unassembled WGS sequence"/>
</dbReference>